<gene>
    <name evidence="8 10" type="primary">aroA</name>
    <name evidence="10" type="ORF">CYR79_00820</name>
</gene>
<keyword evidence="6 8" id="KW-0057">Aromatic amino acid biosynthesis</keyword>
<dbReference type="EC" id="2.5.1.19" evidence="8"/>
<sequence>MEVTLQQANKGLRGSLEVPGDKSISHRAIMLGALAQGVTTVKNFSDGQDCLTTLAAFKKLGVEIDFDTQAKKVVINGRGFHGLRAAKEALDMGNSGTTTRLLMGILAASSFETSLVGDLSLSKRPMARVTEPLAKMGASIKISSQQTLPALIEPSSLKGTTIRLEVASAQVKSALILAALQAKGESTIIEKLPTRNHTELMLKQFGANIKTLADGLTIKVQPTKELRGQELVVPGDISSAAFFMVAAALTPNSKVKLINVSLNPTRTGILRVLEKMNANMTIQARQSDGEPLGDIIVESSKLTAIKIGSKDVPALIDELPLVALLAAHADGISEIRGAAELRFKETDRIKTVCQELGKLGVNVKELQDGMVIEGQPQLRVTADISWDSHGDHRLGMLGAVAALRNPGQFRLKNSQALGISYPSFLTDLASLIVG</sequence>
<dbReference type="EMBL" id="PKGI01000004">
    <property type="protein sequence ID" value="PLA77386.1"/>
    <property type="molecule type" value="Genomic_DNA"/>
</dbReference>
<dbReference type="FunFam" id="3.65.10.10:FF:000005">
    <property type="entry name" value="3-phosphoshikimate 1-carboxyvinyltransferase"/>
    <property type="match status" value="1"/>
</dbReference>
<comment type="subcellular location">
    <subcellularLocation>
        <location evidence="8">Cytoplasm</location>
    </subcellularLocation>
</comment>
<feature type="binding site" evidence="8">
    <location>
        <position position="96"/>
    </location>
    <ligand>
        <name>phosphoenolpyruvate</name>
        <dbReference type="ChEBI" id="CHEBI:58702"/>
    </ligand>
</feature>
<dbReference type="GO" id="GO:0009073">
    <property type="term" value="P:aromatic amino acid family biosynthetic process"/>
    <property type="evidence" value="ECO:0007669"/>
    <property type="project" value="UniProtKB-KW"/>
</dbReference>
<evidence type="ECO:0000256" key="1">
    <source>
        <dbReference type="ARBA" id="ARBA00004811"/>
    </source>
</evidence>
<dbReference type="InterPro" id="IPR013792">
    <property type="entry name" value="RNA3'P_cycl/enolpyr_Trfase_a/b"/>
</dbReference>
<comment type="catalytic activity">
    <reaction evidence="7">
        <text>3-phosphoshikimate + phosphoenolpyruvate = 5-O-(1-carboxyvinyl)-3-phosphoshikimate + phosphate</text>
        <dbReference type="Rhea" id="RHEA:21256"/>
        <dbReference type="ChEBI" id="CHEBI:43474"/>
        <dbReference type="ChEBI" id="CHEBI:57701"/>
        <dbReference type="ChEBI" id="CHEBI:58702"/>
        <dbReference type="ChEBI" id="CHEBI:145989"/>
        <dbReference type="EC" id="2.5.1.19"/>
    </reaction>
    <physiologicalReaction direction="left-to-right" evidence="7">
        <dbReference type="Rhea" id="RHEA:21257"/>
    </physiologicalReaction>
</comment>
<feature type="binding site" evidence="8">
    <location>
        <position position="393"/>
    </location>
    <ligand>
        <name>phosphoenolpyruvate</name>
        <dbReference type="ChEBI" id="CHEBI:58702"/>
    </ligand>
</feature>
<dbReference type="AlphaFoldDB" id="A0A2I2ADD1"/>
<feature type="binding site" evidence="8">
    <location>
        <position position="348"/>
    </location>
    <ligand>
        <name>phosphoenolpyruvate</name>
        <dbReference type="ChEBI" id="CHEBI:58702"/>
    </ligand>
</feature>
<evidence type="ECO:0000313" key="11">
    <source>
        <dbReference type="Proteomes" id="UP000234579"/>
    </source>
</evidence>
<dbReference type="PROSITE" id="PS00885">
    <property type="entry name" value="EPSP_SYNTHASE_2"/>
    <property type="match status" value="1"/>
</dbReference>
<dbReference type="HAMAP" id="MF_00210">
    <property type="entry name" value="EPSP_synth"/>
    <property type="match status" value="1"/>
</dbReference>
<dbReference type="NCBIfam" id="TIGR01356">
    <property type="entry name" value="aroA"/>
    <property type="match status" value="1"/>
</dbReference>
<dbReference type="CDD" id="cd01556">
    <property type="entry name" value="EPSP_synthase"/>
    <property type="match status" value="1"/>
</dbReference>
<feature type="binding site" evidence="8">
    <location>
        <position position="23"/>
    </location>
    <ligand>
        <name>3-phosphoshikimate</name>
        <dbReference type="ChEBI" id="CHEBI:145989"/>
    </ligand>
</feature>
<feature type="binding site" evidence="8">
    <location>
        <position position="22"/>
    </location>
    <ligand>
        <name>3-phosphoshikimate</name>
        <dbReference type="ChEBI" id="CHEBI:145989"/>
    </ligand>
</feature>
<comment type="caution">
    <text evidence="10">The sequence shown here is derived from an EMBL/GenBank/DDBJ whole genome shotgun (WGS) entry which is preliminary data.</text>
</comment>
<keyword evidence="5 8" id="KW-0808">Transferase</keyword>
<feature type="binding site" evidence="8">
    <location>
        <position position="27"/>
    </location>
    <ligand>
        <name>3-phosphoshikimate</name>
        <dbReference type="ChEBI" id="CHEBI:145989"/>
    </ligand>
</feature>
<dbReference type="Gene3D" id="3.65.10.10">
    <property type="entry name" value="Enolpyruvate transferase domain"/>
    <property type="match status" value="2"/>
</dbReference>
<evidence type="ECO:0000259" key="9">
    <source>
        <dbReference type="Pfam" id="PF00275"/>
    </source>
</evidence>
<evidence type="ECO:0000313" key="10">
    <source>
        <dbReference type="EMBL" id="PLA77386.1"/>
    </source>
</evidence>
<comment type="function">
    <text evidence="8">Catalyzes the transfer of the enolpyruvyl moiety of phosphoenolpyruvate (PEP) to the 5-hydroxyl of shikimate-3-phosphate (S3P) to produce enolpyruvyl shikimate-3-phosphate and inorganic phosphate.</text>
</comment>
<dbReference type="PIRSF" id="PIRSF000505">
    <property type="entry name" value="EPSPS"/>
    <property type="match status" value="1"/>
</dbReference>
<comment type="pathway">
    <text evidence="1 8">Metabolic intermediate biosynthesis; chorismate biosynthesis; chorismate from D-erythrose 4-phosphate and phosphoenolpyruvate: step 6/7.</text>
</comment>
<dbReference type="GO" id="GO:0003866">
    <property type="term" value="F:3-phosphoshikimate 1-carboxyvinyltransferase activity"/>
    <property type="evidence" value="ECO:0007669"/>
    <property type="project" value="UniProtKB-UniRule"/>
</dbReference>
<evidence type="ECO:0000256" key="2">
    <source>
        <dbReference type="ARBA" id="ARBA00009948"/>
    </source>
</evidence>
<dbReference type="PANTHER" id="PTHR21090:SF5">
    <property type="entry name" value="PENTAFUNCTIONAL AROM POLYPEPTIDE"/>
    <property type="match status" value="1"/>
</dbReference>
<feature type="binding site" evidence="8">
    <location>
        <position position="170"/>
    </location>
    <ligand>
        <name>3-phosphoshikimate</name>
        <dbReference type="ChEBI" id="CHEBI:145989"/>
    </ligand>
</feature>
<feature type="binding site" evidence="8">
    <location>
        <position position="168"/>
    </location>
    <ligand>
        <name>3-phosphoshikimate</name>
        <dbReference type="ChEBI" id="CHEBI:145989"/>
    </ligand>
</feature>
<evidence type="ECO:0000256" key="8">
    <source>
        <dbReference type="HAMAP-Rule" id="MF_00210"/>
    </source>
</evidence>
<feature type="binding site" evidence="8">
    <location>
        <position position="22"/>
    </location>
    <ligand>
        <name>phosphoenolpyruvate</name>
        <dbReference type="ChEBI" id="CHEBI:58702"/>
    </ligand>
</feature>
<comment type="subunit">
    <text evidence="8">Monomer.</text>
</comment>
<dbReference type="GO" id="GO:0009423">
    <property type="term" value="P:chorismate biosynthetic process"/>
    <property type="evidence" value="ECO:0007669"/>
    <property type="project" value="UniProtKB-UniRule"/>
</dbReference>
<dbReference type="InterPro" id="IPR001986">
    <property type="entry name" value="Enolpyruvate_Tfrase_dom"/>
</dbReference>
<feature type="binding site" evidence="8">
    <location>
        <position position="344"/>
    </location>
    <ligand>
        <name>3-phosphoshikimate</name>
        <dbReference type="ChEBI" id="CHEBI:145989"/>
    </ligand>
</feature>
<keyword evidence="4 8" id="KW-0028">Amino-acid biosynthesis</keyword>
<feature type="domain" description="Enolpyruvate transferase" evidence="9">
    <location>
        <begin position="9"/>
        <end position="427"/>
    </location>
</feature>
<dbReference type="InterPro" id="IPR023193">
    <property type="entry name" value="EPSP_synthase_CS"/>
</dbReference>
<dbReference type="InterPro" id="IPR036968">
    <property type="entry name" value="Enolpyruvate_Tfrase_sf"/>
</dbReference>
<dbReference type="InterPro" id="IPR006264">
    <property type="entry name" value="EPSP_synthase"/>
</dbReference>
<comment type="similarity">
    <text evidence="2 8">Belongs to the EPSP synthase family.</text>
</comment>
<dbReference type="GO" id="GO:0008652">
    <property type="term" value="P:amino acid biosynthetic process"/>
    <property type="evidence" value="ECO:0007669"/>
    <property type="project" value="UniProtKB-KW"/>
</dbReference>
<reference evidence="11" key="1">
    <citation type="submission" date="2017-12" db="EMBL/GenBank/DDBJ databases">
        <authorList>
            <person name="Christensen H."/>
        </authorList>
    </citation>
    <scope>NUCLEOTIDE SEQUENCE [LARGE SCALE GENOMIC DNA]</scope>
    <source>
        <strain evidence="11">268A</strain>
    </source>
</reference>
<accession>A0A2I2ADD1</accession>
<dbReference type="PANTHER" id="PTHR21090">
    <property type="entry name" value="AROM/DEHYDROQUINATE SYNTHASE"/>
    <property type="match status" value="1"/>
</dbReference>
<dbReference type="SUPFAM" id="SSF55205">
    <property type="entry name" value="EPT/RTPC-like"/>
    <property type="match status" value="1"/>
</dbReference>
<dbReference type="Pfam" id="PF00275">
    <property type="entry name" value="EPSP_synthase"/>
    <property type="match status" value="1"/>
</dbReference>
<evidence type="ECO:0000256" key="6">
    <source>
        <dbReference type="ARBA" id="ARBA00023141"/>
    </source>
</evidence>
<evidence type="ECO:0000256" key="5">
    <source>
        <dbReference type="ARBA" id="ARBA00022679"/>
    </source>
</evidence>
<dbReference type="Proteomes" id="UP000234579">
    <property type="component" value="Unassembled WGS sequence"/>
</dbReference>
<evidence type="ECO:0000256" key="3">
    <source>
        <dbReference type="ARBA" id="ARBA00022490"/>
    </source>
</evidence>
<dbReference type="RefSeq" id="WP_101811199.1">
    <property type="nucleotide sequence ID" value="NZ_PKGI01000004.1"/>
</dbReference>
<dbReference type="GO" id="GO:0005737">
    <property type="term" value="C:cytoplasm"/>
    <property type="evidence" value="ECO:0007669"/>
    <property type="project" value="UniProtKB-SubCell"/>
</dbReference>
<feature type="active site" description="Proton acceptor" evidence="8">
    <location>
        <position position="317"/>
    </location>
</feature>
<dbReference type="PROSITE" id="PS00104">
    <property type="entry name" value="EPSP_SYNTHASE_1"/>
    <property type="match status" value="1"/>
</dbReference>
<keyword evidence="3 8" id="KW-0963">Cytoplasm</keyword>
<evidence type="ECO:0000256" key="7">
    <source>
        <dbReference type="ARBA" id="ARBA00044633"/>
    </source>
</evidence>
<feature type="binding site" evidence="8">
    <location>
        <position position="170"/>
    </location>
    <ligand>
        <name>phosphoenolpyruvate</name>
        <dbReference type="ChEBI" id="CHEBI:58702"/>
    </ligand>
</feature>
<name>A0A2I2ADD1_9LACO</name>
<feature type="binding site" evidence="8">
    <location>
        <position position="124"/>
    </location>
    <ligand>
        <name>phosphoenolpyruvate</name>
        <dbReference type="ChEBI" id="CHEBI:58702"/>
    </ligand>
</feature>
<proteinExistence type="inferred from homology"/>
<dbReference type="UniPathway" id="UPA00053">
    <property type="reaction ID" value="UER00089"/>
</dbReference>
<protein>
    <recommendedName>
        <fullName evidence="8">3-phosphoshikimate 1-carboxyvinyltransferase</fullName>
        <ecNumber evidence="8">2.5.1.19</ecNumber>
    </recommendedName>
    <alternativeName>
        <fullName evidence="8">5-enolpyruvylshikimate-3-phosphate synthase</fullName>
        <shortName evidence="8">EPSP synthase</shortName>
        <shortName evidence="8">EPSPS</shortName>
    </alternativeName>
</protein>
<feature type="binding site" evidence="8">
    <location>
        <position position="317"/>
    </location>
    <ligand>
        <name>3-phosphoshikimate</name>
        <dbReference type="ChEBI" id="CHEBI:145989"/>
    </ligand>
</feature>
<evidence type="ECO:0000256" key="4">
    <source>
        <dbReference type="ARBA" id="ARBA00022605"/>
    </source>
</evidence>
<organism evidence="10 11">
    <name type="scientific">Ligilactobacillus agilis</name>
    <dbReference type="NCBI Taxonomy" id="1601"/>
    <lineage>
        <taxon>Bacteria</taxon>
        <taxon>Bacillati</taxon>
        <taxon>Bacillota</taxon>
        <taxon>Bacilli</taxon>
        <taxon>Lactobacillales</taxon>
        <taxon>Lactobacillaceae</taxon>
        <taxon>Ligilactobacillus</taxon>
    </lineage>
</organism>
<comment type="caution">
    <text evidence="8">Lacks conserved residue(s) required for the propagation of feature annotation.</text>
</comment>